<evidence type="ECO:0000313" key="2">
    <source>
        <dbReference type="EMBL" id="QDU27628.1"/>
    </source>
</evidence>
<evidence type="ECO:0000313" key="3">
    <source>
        <dbReference type="Proteomes" id="UP000315017"/>
    </source>
</evidence>
<dbReference type="KEGG" id="aagg:ETAA8_27160"/>
<organism evidence="2 3">
    <name type="scientific">Anatilimnocola aggregata</name>
    <dbReference type="NCBI Taxonomy" id="2528021"/>
    <lineage>
        <taxon>Bacteria</taxon>
        <taxon>Pseudomonadati</taxon>
        <taxon>Planctomycetota</taxon>
        <taxon>Planctomycetia</taxon>
        <taxon>Pirellulales</taxon>
        <taxon>Pirellulaceae</taxon>
        <taxon>Anatilimnocola</taxon>
    </lineage>
</organism>
<feature type="transmembrane region" description="Helical" evidence="1">
    <location>
        <begin position="6"/>
        <end position="30"/>
    </location>
</feature>
<keyword evidence="1" id="KW-1133">Transmembrane helix</keyword>
<sequence length="88" mass="10013">MPNTRLAAPIFVALAMILIPIVYVGSYLAIVDPNPSGVPCWGTGSGHYGYRGIWVDRAFWPLEQIDRKVRPGAWNPPETDLPFHHWRW</sequence>
<protein>
    <submittedName>
        <fullName evidence="2">Uncharacterized protein</fullName>
    </submittedName>
</protein>
<keyword evidence="1" id="KW-0812">Transmembrane</keyword>
<reference evidence="2 3" key="1">
    <citation type="submission" date="2019-02" db="EMBL/GenBank/DDBJ databases">
        <title>Deep-cultivation of Planctomycetes and their phenomic and genomic characterization uncovers novel biology.</title>
        <authorList>
            <person name="Wiegand S."/>
            <person name="Jogler M."/>
            <person name="Boedeker C."/>
            <person name="Pinto D."/>
            <person name="Vollmers J."/>
            <person name="Rivas-Marin E."/>
            <person name="Kohn T."/>
            <person name="Peeters S.H."/>
            <person name="Heuer A."/>
            <person name="Rast P."/>
            <person name="Oberbeckmann S."/>
            <person name="Bunk B."/>
            <person name="Jeske O."/>
            <person name="Meyerdierks A."/>
            <person name="Storesund J.E."/>
            <person name="Kallscheuer N."/>
            <person name="Luecker S."/>
            <person name="Lage O.M."/>
            <person name="Pohl T."/>
            <person name="Merkel B.J."/>
            <person name="Hornburger P."/>
            <person name="Mueller R.-W."/>
            <person name="Bruemmer F."/>
            <person name="Labrenz M."/>
            <person name="Spormann A.M."/>
            <person name="Op den Camp H."/>
            <person name="Overmann J."/>
            <person name="Amann R."/>
            <person name="Jetten M.S.M."/>
            <person name="Mascher T."/>
            <person name="Medema M.H."/>
            <person name="Devos D.P."/>
            <person name="Kaster A.-K."/>
            <person name="Ovreas L."/>
            <person name="Rohde M."/>
            <person name="Galperin M.Y."/>
            <person name="Jogler C."/>
        </authorList>
    </citation>
    <scope>NUCLEOTIDE SEQUENCE [LARGE SCALE GENOMIC DNA]</scope>
    <source>
        <strain evidence="2 3">ETA_A8</strain>
    </source>
</reference>
<dbReference type="EMBL" id="CP036274">
    <property type="protein sequence ID" value="QDU27628.1"/>
    <property type="molecule type" value="Genomic_DNA"/>
</dbReference>
<keyword evidence="1" id="KW-0472">Membrane</keyword>
<proteinExistence type="predicted"/>
<evidence type="ECO:0000256" key="1">
    <source>
        <dbReference type="SAM" id="Phobius"/>
    </source>
</evidence>
<keyword evidence="3" id="KW-1185">Reference proteome</keyword>
<dbReference type="AlphaFoldDB" id="A0A517YBK5"/>
<gene>
    <name evidence="2" type="ORF">ETAA8_27160</name>
</gene>
<accession>A0A517YBK5</accession>
<name>A0A517YBK5_9BACT</name>
<dbReference type="Proteomes" id="UP000315017">
    <property type="component" value="Chromosome"/>
</dbReference>